<feature type="signal peptide" evidence="1">
    <location>
        <begin position="1"/>
        <end position="23"/>
    </location>
</feature>
<sequence precursor="true">MIRRFLAIPVIALALSTVGHVVAQQPDRAVLLLQAAQQKETVEGDLTSAIKQYETIVSTYGKTNRPVAAKALLRMASAYQRLGDAQAQKTWARIVAEFGDQADAVAEARVRLTAGGSASRPSPSLPVSRMVTGHSSNADIVTPDGRFMAGTDWHTGDLLVRDLTSREERRPVRGRLSDGGLQDWAESPAFSPDMSQIAYSWFATDGEGRTTNSLRVVSRAGSAPREIVNRFPEYRNFDVAAWSPDGRSLLVTVMKPLPDLSVQIAWVSLETGEVRVLRTFESWQKQGNSLGKVSLSTDGHWILYSALASKESLDRHVYALAADGSGQSQLTMTAGACTDPV</sequence>
<dbReference type="Gene3D" id="1.25.40.10">
    <property type="entry name" value="Tetratricopeptide repeat domain"/>
    <property type="match status" value="1"/>
</dbReference>
<evidence type="ECO:0000313" key="3">
    <source>
        <dbReference type="Proteomes" id="UP000076079"/>
    </source>
</evidence>
<dbReference type="AlphaFoldDB" id="A0A143PWY9"/>
<dbReference type="InterPro" id="IPR011042">
    <property type="entry name" value="6-blade_b-propeller_TolB-like"/>
</dbReference>
<evidence type="ECO:0000313" key="2">
    <source>
        <dbReference type="EMBL" id="AMY12693.1"/>
    </source>
</evidence>
<keyword evidence="3" id="KW-1185">Reference proteome</keyword>
<organism evidence="2 3">
    <name type="scientific">Luteitalea pratensis</name>
    <dbReference type="NCBI Taxonomy" id="1855912"/>
    <lineage>
        <taxon>Bacteria</taxon>
        <taxon>Pseudomonadati</taxon>
        <taxon>Acidobacteriota</taxon>
        <taxon>Vicinamibacteria</taxon>
        <taxon>Vicinamibacterales</taxon>
        <taxon>Vicinamibacteraceae</taxon>
        <taxon>Luteitalea</taxon>
    </lineage>
</organism>
<dbReference type="Proteomes" id="UP000076079">
    <property type="component" value="Chromosome"/>
</dbReference>
<dbReference type="RefSeq" id="WP_110174130.1">
    <property type="nucleotide sequence ID" value="NZ_CP015136.1"/>
</dbReference>
<accession>A0A143PWY9</accession>
<name>A0A143PWY9_LUTPR</name>
<protein>
    <submittedName>
        <fullName evidence="2">Translocation protein TolB</fullName>
    </submittedName>
</protein>
<dbReference type="OrthoDB" id="108903at2"/>
<evidence type="ECO:0000256" key="1">
    <source>
        <dbReference type="SAM" id="SignalP"/>
    </source>
</evidence>
<dbReference type="STRING" id="1855912.LuPra_05975"/>
<gene>
    <name evidence="2" type="ORF">LuPra_05975</name>
</gene>
<dbReference type="SUPFAM" id="SSF82171">
    <property type="entry name" value="DPP6 N-terminal domain-like"/>
    <property type="match status" value="1"/>
</dbReference>
<dbReference type="KEGG" id="abac:LuPra_05975"/>
<reference evidence="3" key="2">
    <citation type="submission" date="2016-04" db="EMBL/GenBank/DDBJ databases">
        <title>First Complete Genome Sequence of a Subdivision 6 Acidobacterium.</title>
        <authorList>
            <person name="Huang S."/>
            <person name="Vieira S."/>
            <person name="Bunk B."/>
            <person name="Riedel T."/>
            <person name="Sproeer C."/>
            <person name="Overmann J."/>
        </authorList>
    </citation>
    <scope>NUCLEOTIDE SEQUENCE [LARGE SCALE GENOMIC DNA]</scope>
    <source>
        <strain evidence="3">DSM 100886 HEG_-6_39</strain>
    </source>
</reference>
<reference evidence="2 3" key="1">
    <citation type="journal article" date="2016" name="Genome Announc.">
        <title>First Complete Genome Sequence of a Subdivision 6 Acidobacterium Strain.</title>
        <authorList>
            <person name="Huang S."/>
            <person name="Vieira S."/>
            <person name="Bunk B."/>
            <person name="Riedel T."/>
            <person name="Sproer C."/>
            <person name="Overmann J."/>
        </authorList>
    </citation>
    <scope>NUCLEOTIDE SEQUENCE [LARGE SCALE GENOMIC DNA]</scope>
    <source>
        <strain evidence="3">DSM 100886 HEG_-6_39</strain>
    </source>
</reference>
<dbReference type="EMBL" id="CP015136">
    <property type="protein sequence ID" value="AMY12693.1"/>
    <property type="molecule type" value="Genomic_DNA"/>
</dbReference>
<dbReference type="InterPro" id="IPR011990">
    <property type="entry name" value="TPR-like_helical_dom_sf"/>
</dbReference>
<dbReference type="Gene3D" id="2.120.10.30">
    <property type="entry name" value="TolB, C-terminal domain"/>
    <property type="match status" value="1"/>
</dbReference>
<proteinExistence type="predicted"/>
<keyword evidence="1" id="KW-0732">Signal</keyword>
<feature type="chain" id="PRO_5007512114" evidence="1">
    <location>
        <begin position="24"/>
        <end position="341"/>
    </location>
</feature>